<dbReference type="EMBL" id="BMAV01013619">
    <property type="protein sequence ID" value="GFY61388.1"/>
    <property type="molecule type" value="Genomic_DNA"/>
</dbReference>
<proteinExistence type="predicted"/>
<evidence type="ECO:0000313" key="2">
    <source>
        <dbReference type="EMBL" id="GFY61388.1"/>
    </source>
</evidence>
<dbReference type="Proteomes" id="UP000886998">
    <property type="component" value="Unassembled WGS sequence"/>
</dbReference>
<evidence type="ECO:0000256" key="1">
    <source>
        <dbReference type="SAM" id="MobiDB-lite"/>
    </source>
</evidence>
<reference evidence="2" key="1">
    <citation type="submission" date="2020-08" db="EMBL/GenBank/DDBJ databases">
        <title>Multicomponent nature underlies the extraordinary mechanical properties of spider dragline silk.</title>
        <authorList>
            <person name="Kono N."/>
            <person name="Nakamura H."/>
            <person name="Mori M."/>
            <person name="Yoshida Y."/>
            <person name="Ohtoshi R."/>
            <person name="Malay A.D."/>
            <person name="Moran D.A.P."/>
            <person name="Tomita M."/>
            <person name="Numata K."/>
            <person name="Arakawa K."/>
        </authorList>
    </citation>
    <scope>NUCLEOTIDE SEQUENCE</scope>
</reference>
<feature type="region of interest" description="Disordered" evidence="1">
    <location>
        <begin position="111"/>
        <end position="139"/>
    </location>
</feature>
<accession>A0A8X6XW79</accession>
<keyword evidence="3" id="KW-1185">Reference proteome</keyword>
<gene>
    <name evidence="2" type="ORF">TNIN_432071</name>
</gene>
<comment type="caution">
    <text evidence="2">The sequence shown here is derived from an EMBL/GenBank/DDBJ whole genome shotgun (WGS) entry which is preliminary data.</text>
</comment>
<name>A0A8X6XW79_9ARAC</name>
<evidence type="ECO:0000313" key="3">
    <source>
        <dbReference type="Proteomes" id="UP000886998"/>
    </source>
</evidence>
<sequence length="139" mass="15781">MINKNEIIINSSESLEGQSGYLREAFRKKRALSLPRSRKIPFLSPISSLFSPFTVNTSDLSPILTESPIAARCTSPISLQSSRNFYDLFNPYRQHKGDGKEMTNQFLGRKGKSDWCGIKQSSNRRPPKCSVRRQEESLP</sequence>
<protein>
    <submittedName>
        <fullName evidence="2">Uncharacterized protein</fullName>
    </submittedName>
</protein>
<organism evidence="2 3">
    <name type="scientific">Trichonephila inaurata madagascariensis</name>
    <dbReference type="NCBI Taxonomy" id="2747483"/>
    <lineage>
        <taxon>Eukaryota</taxon>
        <taxon>Metazoa</taxon>
        <taxon>Ecdysozoa</taxon>
        <taxon>Arthropoda</taxon>
        <taxon>Chelicerata</taxon>
        <taxon>Arachnida</taxon>
        <taxon>Araneae</taxon>
        <taxon>Araneomorphae</taxon>
        <taxon>Entelegynae</taxon>
        <taxon>Araneoidea</taxon>
        <taxon>Nephilidae</taxon>
        <taxon>Trichonephila</taxon>
        <taxon>Trichonephila inaurata</taxon>
    </lineage>
</organism>
<dbReference type="AlphaFoldDB" id="A0A8X6XW79"/>